<organism evidence="1 2">
    <name type="scientific">Metabacillus niabensis</name>
    <dbReference type="NCBI Taxonomy" id="324854"/>
    <lineage>
        <taxon>Bacteria</taxon>
        <taxon>Bacillati</taxon>
        <taxon>Bacillota</taxon>
        <taxon>Bacilli</taxon>
        <taxon>Bacillales</taxon>
        <taxon>Bacillaceae</taxon>
        <taxon>Metabacillus</taxon>
    </lineage>
</organism>
<name>A0ABT9Z0F5_9BACI</name>
<evidence type="ECO:0008006" key="3">
    <source>
        <dbReference type="Google" id="ProtNLM"/>
    </source>
</evidence>
<evidence type="ECO:0000313" key="2">
    <source>
        <dbReference type="Proteomes" id="UP001232245"/>
    </source>
</evidence>
<reference evidence="1 2" key="1">
    <citation type="submission" date="2023-07" db="EMBL/GenBank/DDBJ databases">
        <title>Genomic Encyclopedia of Type Strains, Phase IV (KMG-IV): sequencing the most valuable type-strain genomes for metagenomic binning, comparative biology and taxonomic classification.</title>
        <authorList>
            <person name="Goeker M."/>
        </authorList>
    </citation>
    <scope>NUCLEOTIDE SEQUENCE [LARGE SCALE GENOMIC DNA]</scope>
    <source>
        <strain evidence="1 2">DSM 17723</strain>
    </source>
</reference>
<comment type="caution">
    <text evidence="1">The sequence shown here is derived from an EMBL/GenBank/DDBJ whole genome shotgun (WGS) entry which is preliminary data.</text>
</comment>
<gene>
    <name evidence="1" type="ORF">J2S02_002076</name>
</gene>
<proteinExistence type="predicted"/>
<protein>
    <recommendedName>
        <fullName evidence="3">Alcohol dehydrogenase</fullName>
    </recommendedName>
</protein>
<dbReference type="RefSeq" id="WP_378998851.1">
    <property type="nucleotide sequence ID" value="NZ_JBHSNR010000006.1"/>
</dbReference>
<keyword evidence="2" id="KW-1185">Reference proteome</keyword>
<dbReference type="Proteomes" id="UP001232245">
    <property type="component" value="Unassembled WGS sequence"/>
</dbReference>
<evidence type="ECO:0000313" key="1">
    <source>
        <dbReference type="EMBL" id="MDQ0225732.1"/>
    </source>
</evidence>
<dbReference type="EMBL" id="JAUSTZ010000003">
    <property type="protein sequence ID" value="MDQ0225732.1"/>
    <property type="molecule type" value="Genomic_DNA"/>
</dbReference>
<sequence length="47" mass="5473">MFNLFKKDSKKDANCCNVVIKEVEENNENEEKSKNCCSAETEKKNCR</sequence>
<accession>A0ABT9Z0F5</accession>